<sequence>MPDDLRLEARLSRLSHAALVSLVCEASRSNHGVATTSNTCLARHSPLPDWAVRDVLLDPDLIACVLSHVHGGSAAARVCTAWRTAWDTTDRLVYGLGGGREAAGRACGELLRLVNRSSRRPQQPIDDNRTRVAQHHGGIEALVALVRPGPTTATITNLALRVLRSLAKTPAVPERIIEAGGVQNLIAVLRQVTFFPNDPFESKRLATQLLAACTSLHPPARTAVCEAQGIPQLAKFALQARRLVGEDTSSACAAAAVAVLQCAASVPRSTEPPDDLCLSVSVRLVQCDPQLQFTDGPFSKLMWKLLAADALLALAALSTPDMAPQWRRVGGTQALAALSCDDAAWVDWSSRLRTPSGEPRPIAVKQLADRGLANLGVRATRSTLRSVRVGA</sequence>
<dbReference type="EnsemblProtists" id="EOD36659">
    <property type="protein sequence ID" value="EOD36659"/>
    <property type="gene ID" value="EMIHUDRAFT_226180"/>
</dbReference>
<dbReference type="Proteomes" id="UP000013827">
    <property type="component" value="Unassembled WGS sequence"/>
</dbReference>
<dbReference type="InterPro" id="IPR016024">
    <property type="entry name" value="ARM-type_fold"/>
</dbReference>
<keyword evidence="3" id="KW-1185">Reference proteome</keyword>
<dbReference type="KEGG" id="ehx:EMIHUDRAFT_226180"/>
<organism evidence="2 3">
    <name type="scientific">Emiliania huxleyi (strain CCMP1516)</name>
    <dbReference type="NCBI Taxonomy" id="280463"/>
    <lineage>
        <taxon>Eukaryota</taxon>
        <taxon>Haptista</taxon>
        <taxon>Haptophyta</taxon>
        <taxon>Prymnesiophyceae</taxon>
        <taxon>Isochrysidales</taxon>
        <taxon>Noelaerhabdaceae</taxon>
        <taxon>Emiliania</taxon>
    </lineage>
</organism>
<dbReference type="PaxDb" id="2903-EOD36659"/>
<dbReference type="AlphaFoldDB" id="A0A0D3KLM4"/>
<reference evidence="3" key="1">
    <citation type="journal article" date="2013" name="Nature">
        <title>Pan genome of the phytoplankton Emiliania underpins its global distribution.</title>
        <authorList>
            <person name="Read B.A."/>
            <person name="Kegel J."/>
            <person name="Klute M.J."/>
            <person name="Kuo A."/>
            <person name="Lefebvre S.C."/>
            <person name="Maumus F."/>
            <person name="Mayer C."/>
            <person name="Miller J."/>
            <person name="Monier A."/>
            <person name="Salamov A."/>
            <person name="Young J."/>
            <person name="Aguilar M."/>
            <person name="Claverie J.M."/>
            <person name="Frickenhaus S."/>
            <person name="Gonzalez K."/>
            <person name="Herman E.K."/>
            <person name="Lin Y.C."/>
            <person name="Napier J."/>
            <person name="Ogata H."/>
            <person name="Sarno A.F."/>
            <person name="Shmutz J."/>
            <person name="Schroeder D."/>
            <person name="de Vargas C."/>
            <person name="Verret F."/>
            <person name="von Dassow P."/>
            <person name="Valentin K."/>
            <person name="Van de Peer Y."/>
            <person name="Wheeler G."/>
            <person name="Dacks J.B."/>
            <person name="Delwiche C.F."/>
            <person name="Dyhrman S.T."/>
            <person name="Glockner G."/>
            <person name="John U."/>
            <person name="Richards T."/>
            <person name="Worden A.Z."/>
            <person name="Zhang X."/>
            <person name="Grigoriev I.V."/>
            <person name="Allen A.E."/>
            <person name="Bidle K."/>
            <person name="Borodovsky M."/>
            <person name="Bowler C."/>
            <person name="Brownlee C."/>
            <person name="Cock J.M."/>
            <person name="Elias M."/>
            <person name="Gladyshev V.N."/>
            <person name="Groth M."/>
            <person name="Guda C."/>
            <person name="Hadaegh A."/>
            <person name="Iglesias-Rodriguez M.D."/>
            <person name="Jenkins J."/>
            <person name="Jones B.M."/>
            <person name="Lawson T."/>
            <person name="Leese F."/>
            <person name="Lindquist E."/>
            <person name="Lobanov A."/>
            <person name="Lomsadze A."/>
            <person name="Malik S.B."/>
            <person name="Marsh M.E."/>
            <person name="Mackinder L."/>
            <person name="Mock T."/>
            <person name="Mueller-Roeber B."/>
            <person name="Pagarete A."/>
            <person name="Parker M."/>
            <person name="Probert I."/>
            <person name="Quesneville H."/>
            <person name="Raines C."/>
            <person name="Rensing S.A."/>
            <person name="Riano-Pachon D.M."/>
            <person name="Richier S."/>
            <person name="Rokitta S."/>
            <person name="Shiraiwa Y."/>
            <person name="Soanes D.M."/>
            <person name="van der Giezen M."/>
            <person name="Wahlund T.M."/>
            <person name="Williams B."/>
            <person name="Wilson W."/>
            <person name="Wolfe G."/>
            <person name="Wurch L.L."/>
        </authorList>
    </citation>
    <scope>NUCLEOTIDE SEQUENCE</scope>
</reference>
<dbReference type="SUPFAM" id="SSF48371">
    <property type="entry name" value="ARM repeat"/>
    <property type="match status" value="1"/>
</dbReference>
<evidence type="ECO:0008006" key="4">
    <source>
        <dbReference type="Google" id="ProtNLM"/>
    </source>
</evidence>
<dbReference type="InterPro" id="IPR000225">
    <property type="entry name" value="Armadillo"/>
</dbReference>
<feature type="repeat" description="ARM" evidence="1">
    <location>
        <begin position="137"/>
        <end position="181"/>
    </location>
</feature>
<proteinExistence type="predicted"/>
<dbReference type="GeneID" id="17281929"/>
<dbReference type="HOGENOM" id="CLU_708693_0_0_1"/>
<dbReference type="PROSITE" id="PS50176">
    <property type="entry name" value="ARM_REPEAT"/>
    <property type="match status" value="1"/>
</dbReference>
<evidence type="ECO:0000256" key="1">
    <source>
        <dbReference type="PROSITE-ProRule" id="PRU00259"/>
    </source>
</evidence>
<dbReference type="Gene3D" id="1.25.10.10">
    <property type="entry name" value="Leucine-rich Repeat Variant"/>
    <property type="match status" value="1"/>
</dbReference>
<name>A0A0D3KLM4_EMIH1</name>
<accession>A0A0D3KLM4</accession>
<dbReference type="RefSeq" id="XP_005789088.1">
    <property type="nucleotide sequence ID" value="XM_005789031.1"/>
</dbReference>
<protein>
    <recommendedName>
        <fullName evidence="4">F-box domain-containing protein</fullName>
    </recommendedName>
</protein>
<evidence type="ECO:0000313" key="3">
    <source>
        <dbReference type="Proteomes" id="UP000013827"/>
    </source>
</evidence>
<reference evidence="2" key="2">
    <citation type="submission" date="2024-10" db="UniProtKB">
        <authorList>
            <consortium name="EnsemblProtists"/>
        </authorList>
    </citation>
    <scope>IDENTIFICATION</scope>
</reference>
<dbReference type="InterPro" id="IPR011989">
    <property type="entry name" value="ARM-like"/>
</dbReference>
<evidence type="ECO:0000313" key="2">
    <source>
        <dbReference type="EnsemblProtists" id="EOD36659"/>
    </source>
</evidence>